<feature type="region of interest" description="Disordered" evidence="19">
    <location>
        <begin position="684"/>
        <end position="708"/>
    </location>
</feature>
<dbReference type="InterPro" id="IPR022408">
    <property type="entry name" value="Acyl-CoA-binding_prot_CS"/>
</dbReference>
<dbReference type="InterPro" id="IPR027417">
    <property type="entry name" value="P-loop_NTPase"/>
</dbReference>
<dbReference type="CDD" id="cd00435">
    <property type="entry name" value="ACBP"/>
    <property type="match status" value="1"/>
</dbReference>
<organism evidence="21 22">
    <name type="scientific">Microtus ochrogaster</name>
    <name type="common">Prairie vole</name>
    <dbReference type="NCBI Taxonomy" id="79684"/>
    <lineage>
        <taxon>Eukaryota</taxon>
        <taxon>Metazoa</taxon>
        <taxon>Chordata</taxon>
        <taxon>Craniata</taxon>
        <taxon>Vertebrata</taxon>
        <taxon>Euteleostomi</taxon>
        <taxon>Mammalia</taxon>
        <taxon>Eutheria</taxon>
        <taxon>Euarchontoglires</taxon>
        <taxon>Glires</taxon>
        <taxon>Rodentia</taxon>
        <taxon>Myomorpha</taxon>
        <taxon>Muroidea</taxon>
        <taxon>Cricetidae</taxon>
        <taxon>Arvicolinae</taxon>
        <taxon>Microtus</taxon>
    </lineage>
</organism>
<evidence type="ECO:0000256" key="13">
    <source>
        <dbReference type="ARBA" id="ARBA00023121"/>
    </source>
</evidence>
<keyword evidence="8" id="KW-0999">Mitochondrion inner membrane</keyword>
<comment type="catalytic activity">
    <reaction evidence="14">
        <text>ATP + H2O = ADP + phosphate + H(+)</text>
        <dbReference type="Rhea" id="RHEA:13065"/>
        <dbReference type="ChEBI" id="CHEBI:15377"/>
        <dbReference type="ChEBI" id="CHEBI:15378"/>
        <dbReference type="ChEBI" id="CHEBI:30616"/>
        <dbReference type="ChEBI" id="CHEBI:43474"/>
        <dbReference type="ChEBI" id="CHEBI:456216"/>
    </reaction>
    <physiologicalReaction direction="left-to-right" evidence="14">
        <dbReference type="Rhea" id="RHEA:13066"/>
    </physiologicalReaction>
</comment>
<evidence type="ECO:0000256" key="10">
    <source>
        <dbReference type="ARBA" id="ARBA00022833"/>
    </source>
</evidence>
<feature type="region of interest" description="Disordered" evidence="19">
    <location>
        <begin position="563"/>
        <end position="629"/>
    </location>
</feature>
<dbReference type="SUPFAM" id="SSF140990">
    <property type="entry name" value="FtsH protease domain-like"/>
    <property type="match status" value="1"/>
</dbReference>
<dbReference type="Gene3D" id="1.20.80.10">
    <property type="match status" value="1"/>
</dbReference>
<dbReference type="InterPro" id="IPR000582">
    <property type="entry name" value="Acyl-CoA-binding_protein"/>
</dbReference>
<dbReference type="SUPFAM" id="SSF47027">
    <property type="entry name" value="Acyl-CoA binding protein"/>
    <property type="match status" value="1"/>
</dbReference>
<gene>
    <name evidence="21" type="ORF">LTLLF_195415</name>
</gene>
<dbReference type="InterPro" id="IPR035984">
    <property type="entry name" value="Acyl-CoA-binding_sf"/>
</dbReference>
<feature type="region of interest" description="Disordered" evidence="19">
    <location>
        <begin position="37"/>
        <end position="93"/>
    </location>
</feature>
<dbReference type="Pfam" id="PF17862">
    <property type="entry name" value="AAA_lid_3"/>
    <property type="match status" value="1"/>
</dbReference>
<dbReference type="FunFam" id="3.40.50.300:FF:002568">
    <property type="entry name" value="Cell division protein (FtsH)"/>
    <property type="match status" value="1"/>
</dbReference>
<evidence type="ECO:0000256" key="16">
    <source>
        <dbReference type="ARBA" id="ARBA00072035"/>
    </source>
</evidence>
<dbReference type="GO" id="GO:0004176">
    <property type="term" value="F:ATP-dependent peptidase activity"/>
    <property type="evidence" value="ECO:0007669"/>
    <property type="project" value="InterPro"/>
</dbReference>
<evidence type="ECO:0000256" key="12">
    <source>
        <dbReference type="ARBA" id="ARBA00023049"/>
    </source>
</evidence>
<keyword evidence="12 21" id="KW-0482">Metalloprotease</keyword>
<dbReference type="GO" id="GO:0016887">
    <property type="term" value="F:ATP hydrolysis activity"/>
    <property type="evidence" value="ECO:0007669"/>
    <property type="project" value="InterPro"/>
</dbReference>
<dbReference type="GO" id="GO:0004222">
    <property type="term" value="F:metalloendopeptidase activity"/>
    <property type="evidence" value="ECO:0007669"/>
    <property type="project" value="InterPro"/>
</dbReference>
<keyword evidence="9" id="KW-0378">Hydrolase</keyword>
<reference evidence="21" key="1">
    <citation type="submission" date="2020-03" db="EMBL/GenBank/DDBJ databases">
        <title>Studies in the Genomics of Life Span.</title>
        <authorList>
            <person name="Glass D."/>
        </authorList>
    </citation>
    <scope>NUCLEOTIDE SEQUENCE</scope>
    <source>
        <strain evidence="21">LTLLF</strain>
        <tissue evidence="21">Muscle</tissue>
    </source>
</reference>
<accession>A0A8J6FWW4</accession>
<evidence type="ECO:0000313" key="21">
    <source>
        <dbReference type="EMBL" id="KAH0501551.1"/>
    </source>
</evidence>
<feature type="region of interest" description="Disordered" evidence="19">
    <location>
        <begin position="105"/>
        <end position="128"/>
    </location>
</feature>
<keyword evidence="11" id="KW-0067">ATP-binding</keyword>
<evidence type="ECO:0000256" key="2">
    <source>
        <dbReference type="ARBA" id="ARBA00004273"/>
    </source>
</evidence>
<comment type="cofactor">
    <cofactor evidence="1">
        <name>Zn(2+)</name>
        <dbReference type="ChEBI" id="CHEBI:29105"/>
    </cofactor>
</comment>
<comment type="caution">
    <text evidence="21">The sequence shown here is derived from an EMBL/GenBank/DDBJ whole genome shotgun (WGS) entry which is preliminary data.</text>
</comment>
<dbReference type="GO" id="GO:0034982">
    <property type="term" value="P:mitochondrial protein processing"/>
    <property type="evidence" value="ECO:0007669"/>
    <property type="project" value="UniProtKB-ARBA"/>
</dbReference>
<feature type="compositionally biased region" description="Basic and acidic residues" evidence="19">
    <location>
        <begin position="693"/>
        <end position="704"/>
    </location>
</feature>
<evidence type="ECO:0000256" key="8">
    <source>
        <dbReference type="ARBA" id="ARBA00022792"/>
    </source>
</evidence>
<comment type="similarity">
    <text evidence="4">In the N-terminal section; belongs to the AAA ATPase family.</text>
</comment>
<comment type="subunit">
    <text evidence="15">Homohexamer; may also form heterohexamers. Exists in several complexes of 600-1100 kDa. Interacts with AFG1L.</text>
</comment>
<evidence type="ECO:0000256" key="4">
    <source>
        <dbReference type="ARBA" id="ARBA00010550"/>
    </source>
</evidence>
<evidence type="ECO:0000256" key="7">
    <source>
        <dbReference type="ARBA" id="ARBA00022741"/>
    </source>
</evidence>
<dbReference type="CDD" id="cd19501">
    <property type="entry name" value="RecA-like_FtsH"/>
    <property type="match status" value="1"/>
</dbReference>
<dbReference type="PRINTS" id="PR00689">
    <property type="entry name" value="ACOABINDINGP"/>
</dbReference>
<keyword evidence="7" id="KW-0547">Nucleotide-binding</keyword>
<evidence type="ECO:0000256" key="6">
    <source>
        <dbReference type="ARBA" id="ARBA00022723"/>
    </source>
</evidence>
<dbReference type="PANTHER" id="PTHR23076:SF97">
    <property type="entry name" value="ATP-DEPENDENT ZINC METALLOPROTEASE YME1L1"/>
    <property type="match status" value="1"/>
</dbReference>
<dbReference type="SMART" id="SM00382">
    <property type="entry name" value="AAA"/>
    <property type="match status" value="1"/>
</dbReference>
<evidence type="ECO:0000256" key="11">
    <source>
        <dbReference type="ARBA" id="ARBA00022840"/>
    </source>
</evidence>
<dbReference type="GO" id="GO:0046872">
    <property type="term" value="F:metal ion binding"/>
    <property type="evidence" value="ECO:0007669"/>
    <property type="project" value="UniProtKB-KW"/>
</dbReference>
<evidence type="ECO:0000256" key="14">
    <source>
        <dbReference type="ARBA" id="ARBA00048778"/>
    </source>
</evidence>
<evidence type="ECO:0000259" key="20">
    <source>
        <dbReference type="PROSITE" id="PS51228"/>
    </source>
</evidence>
<sequence length="1346" mass="149408">MSPEGTLQVTLFATPTSTCCQGKRLSEKLPIFLFAPSTRPTSEKSPKRNPEETHFRQTRGGWATMRNRTGTGGRWPEAQGNYSSHKPARQGGTFGTRRRILALHQPRSSQPEHKQAQGPPQTDPASAWPLLRAPPVRVTAAAELVGGVCCSAAAAASGSSGDSGAGLRGGCPPTERLLGNGGCGWSARSVGVGERVRCYWRRNPQGLLLEMLFLSFHAGSWESWCCCCCCLIPADRPWDRGRCWQLEMADTRSVYETRFEAAVKVIQSLPKNGSFQPTNEMMLKFYSFYKQATEGPCKLSRPGFWDPIGRYKWDAWSSLGDMTKEEAMIAYVEEMKKILETMPMTEKVEELLHVIGPFYEIVEDTKSGKSSDLTSDLGNVLISSNAKAVNGKTESSDSGAESEEEEAHEELKGAEQSDSNDKKMMKKSPDKNLEIIVTNGYKDSFVQDTHNDLHTDSSPNVRNNEEAKPVDQSLEQTENTVVYVHQDTNDDHSEDASGIHHLTSDSDSEVYCDSMEQFGQEEYYLGGDPSQLLERSGFCEDAQISPGNGSIGKIRMVAIEGKGEVKHGGEDGRSSGAPHREKRGGESEDFSSVRRGRGHRIPHLSEGTQGRQVGSGGDGERWGSDRGSRGSLNEQIALVLIRLQEDMQNVLQRLHKLETLTASQVTVPLSHLINAFHSPKSISVSVNTPVQKQRRDTAPEHDTPSSEPVLNLKDLGLSELKIGQIDQLVENLLPGFYKDKRVSSHWHTSHVSAQSFLENKYGHLDMFNTLRSSSLHRQYPKTLRSICSDLQYFPIFTQSRGFKTLKSRTRRLQSTSERLAEAQNIAPSFVKGFLLRDRGTDLESLDKLMKTKNIPEAHQDAFKTGFAEGFLKAQALTQKTNDSLRRTRLIVFVLLLLGIYGLLKNPFLSVRFRTTTGLDSAVDPVQMKNVTFEHVKGVEEAKQELQEVVEFLKNPQKFTVLGGKLPKGILLVGPPGTGKTLLARAVAGEADVPFYYASGSEFDEMFVGVGASRIRNLFREAKANAPCVIFIDELDSVGGKRIESPMHPYSRQTINQLLAEMDGALIRPGRFDMQVTVPRPDVRGRTEILKWYLNKIKFDKSVDPEIIARGTVGFSGAELENLVNQAALKAAVDGKEMVTMKELEFSKDKILMGPERRSVEIDNKNKTITAYHESGHAIIAYYTKDAMPINKATIMPRGPTLGHVSLLPENDRWNETRAQLLAQMDVSMGGRVAEELIFGTDHITTGASSDFDNATQIAKKMVTRFGMSEKLGVMTYSDSGTLSPETQSAIEQEIRILLRESYERAKHILKTHAKEHKNLAEALLTYETLDAKEIQIVLEGKKLEVR</sequence>
<dbReference type="Pfam" id="PF00887">
    <property type="entry name" value="ACBP"/>
    <property type="match status" value="1"/>
</dbReference>
<dbReference type="GO" id="GO:0005743">
    <property type="term" value="C:mitochondrial inner membrane"/>
    <property type="evidence" value="ECO:0007669"/>
    <property type="project" value="UniProtKB-SubCell"/>
</dbReference>
<proteinExistence type="inferred from homology"/>
<dbReference type="Pfam" id="PF00004">
    <property type="entry name" value="AAA"/>
    <property type="match status" value="1"/>
</dbReference>
<keyword evidence="8" id="KW-0472">Membrane</keyword>
<dbReference type="Gene3D" id="3.40.50.300">
    <property type="entry name" value="P-loop containing nucleotide triphosphate hydrolases"/>
    <property type="match status" value="1"/>
</dbReference>
<keyword evidence="5" id="KW-0645">Protease</keyword>
<keyword evidence="8" id="KW-0496">Mitochondrion</keyword>
<feature type="region of interest" description="Disordered" evidence="19">
    <location>
        <begin position="388"/>
        <end position="431"/>
    </location>
</feature>
<dbReference type="Gene3D" id="1.10.8.60">
    <property type="match status" value="1"/>
</dbReference>
<dbReference type="Pfam" id="PF01434">
    <property type="entry name" value="Peptidase_M41"/>
    <property type="match status" value="1"/>
</dbReference>
<keyword evidence="10" id="KW-0862">Zinc</keyword>
<dbReference type="InterPro" id="IPR000642">
    <property type="entry name" value="Peptidase_M41"/>
</dbReference>
<evidence type="ECO:0000313" key="22">
    <source>
        <dbReference type="Proteomes" id="UP000710432"/>
    </source>
</evidence>
<keyword evidence="6" id="KW-0479">Metal-binding</keyword>
<dbReference type="SUPFAM" id="SSF52540">
    <property type="entry name" value="P-loop containing nucleoside triphosphate hydrolases"/>
    <property type="match status" value="1"/>
</dbReference>
<evidence type="ECO:0000256" key="1">
    <source>
        <dbReference type="ARBA" id="ARBA00001947"/>
    </source>
</evidence>
<evidence type="ECO:0000256" key="17">
    <source>
        <dbReference type="ARBA" id="ARBA00078792"/>
    </source>
</evidence>
<evidence type="ECO:0000256" key="18">
    <source>
        <dbReference type="ARBA" id="ARBA00078852"/>
    </source>
</evidence>
<comment type="similarity">
    <text evidence="3">In the C-terminal section; belongs to the peptidase M41 family.</text>
</comment>
<feature type="compositionally biased region" description="Basic and acidic residues" evidence="19">
    <location>
        <begin position="41"/>
        <end position="55"/>
    </location>
</feature>
<dbReference type="FunFam" id="1.20.58.760:FF:000002">
    <property type="entry name" value="ATP-dependent zinc metalloprotease FtsH"/>
    <property type="match status" value="1"/>
</dbReference>
<dbReference type="GO" id="GO:0010636">
    <property type="term" value="P:positive regulation of mitochondrial fusion"/>
    <property type="evidence" value="ECO:0007669"/>
    <property type="project" value="UniProtKB-ARBA"/>
</dbReference>
<dbReference type="PROSITE" id="PS00880">
    <property type="entry name" value="ACB_1"/>
    <property type="match status" value="1"/>
</dbReference>
<feature type="region of interest" description="Disordered" evidence="19">
    <location>
        <begin position="446"/>
        <end position="473"/>
    </location>
</feature>
<evidence type="ECO:0000256" key="15">
    <source>
        <dbReference type="ARBA" id="ARBA00062117"/>
    </source>
</evidence>
<dbReference type="Proteomes" id="UP000710432">
    <property type="component" value="Unassembled WGS sequence"/>
</dbReference>
<dbReference type="PANTHER" id="PTHR23076">
    <property type="entry name" value="METALLOPROTEASE M41 FTSH"/>
    <property type="match status" value="1"/>
</dbReference>
<evidence type="ECO:0000256" key="5">
    <source>
        <dbReference type="ARBA" id="ARBA00022670"/>
    </source>
</evidence>
<name>A0A8J6FWW4_MICOH</name>
<feature type="domain" description="ACB" evidence="20">
    <location>
        <begin position="255"/>
        <end position="344"/>
    </location>
</feature>
<dbReference type="InterPro" id="IPR003593">
    <property type="entry name" value="AAA+_ATPase"/>
</dbReference>
<keyword evidence="13" id="KW-0446">Lipid-binding</keyword>
<dbReference type="FunFam" id="1.10.8.60:FF:000001">
    <property type="entry name" value="ATP-dependent zinc metalloprotease FtsH"/>
    <property type="match status" value="1"/>
</dbReference>
<dbReference type="InterPro" id="IPR037219">
    <property type="entry name" value="Peptidase_M41-like"/>
</dbReference>
<feature type="compositionally biased region" description="Basic and acidic residues" evidence="19">
    <location>
        <begin position="409"/>
        <end position="431"/>
    </location>
</feature>
<dbReference type="GO" id="GO:0005524">
    <property type="term" value="F:ATP binding"/>
    <property type="evidence" value="ECO:0007669"/>
    <property type="project" value="UniProtKB-KW"/>
</dbReference>
<dbReference type="PROSITE" id="PS51228">
    <property type="entry name" value="ACB_2"/>
    <property type="match status" value="1"/>
</dbReference>
<feature type="compositionally biased region" description="Basic and acidic residues" evidence="19">
    <location>
        <begin position="618"/>
        <end position="628"/>
    </location>
</feature>
<dbReference type="GO" id="GO:0007005">
    <property type="term" value="P:mitochondrion organization"/>
    <property type="evidence" value="ECO:0007669"/>
    <property type="project" value="TreeGrafter"/>
</dbReference>
<evidence type="ECO:0000256" key="3">
    <source>
        <dbReference type="ARBA" id="ARBA00010044"/>
    </source>
</evidence>
<dbReference type="FunFam" id="1.20.80.10:FF:000010">
    <property type="entry name" value="Acyl-CoA-binding domain-containing protein 5"/>
    <property type="match status" value="1"/>
</dbReference>
<evidence type="ECO:0000256" key="19">
    <source>
        <dbReference type="SAM" id="MobiDB-lite"/>
    </source>
</evidence>
<protein>
    <recommendedName>
        <fullName evidence="16">ATP-dependent zinc metalloprotease YME1L1</fullName>
    </recommendedName>
    <alternativeName>
        <fullName evidence="17">ATP-dependent metalloprotease FtsH1</fullName>
    </alternativeName>
    <alternativeName>
        <fullName evidence="18">YME1-like protein 1</fullName>
    </alternativeName>
</protein>
<dbReference type="EMBL" id="JAATJU010026500">
    <property type="protein sequence ID" value="KAH0501551.1"/>
    <property type="molecule type" value="Genomic_DNA"/>
</dbReference>
<evidence type="ECO:0000256" key="9">
    <source>
        <dbReference type="ARBA" id="ARBA00022801"/>
    </source>
</evidence>
<dbReference type="GO" id="GO:0000062">
    <property type="term" value="F:fatty-acyl-CoA binding"/>
    <property type="evidence" value="ECO:0007669"/>
    <property type="project" value="InterPro"/>
</dbReference>
<dbReference type="Gene3D" id="1.20.58.760">
    <property type="entry name" value="Peptidase M41"/>
    <property type="match status" value="1"/>
</dbReference>
<dbReference type="GO" id="GO:0006515">
    <property type="term" value="P:protein quality control for misfolded or incompletely synthesized proteins"/>
    <property type="evidence" value="ECO:0007669"/>
    <property type="project" value="TreeGrafter"/>
</dbReference>
<feature type="compositionally biased region" description="Basic and acidic residues" evidence="19">
    <location>
        <begin position="563"/>
        <end position="573"/>
    </location>
</feature>
<dbReference type="InterPro" id="IPR041569">
    <property type="entry name" value="AAA_lid_3"/>
</dbReference>
<dbReference type="InterPro" id="IPR014352">
    <property type="entry name" value="FERM/acyl-CoA-bd_prot_sf"/>
</dbReference>
<comment type="subcellular location">
    <subcellularLocation>
        <location evidence="2">Mitochondrion inner membrane</location>
    </subcellularLocation>
</comment>
<dbReference type="InterPro" id="IPR003959">
    <property type="entry name" value="ATPase_AAA_core"/>
</dbReference>